<sequence length="298" mass="34811">MYSCLSGGLGNQMFQYSAAYILKQFFPDDTLVLDDSYYFNQPKNDTKRCLELDQFNVSYDRVSSETEKSKINILRKLKKIPLPTNLLYFSSSVLLDKYVLPDALFYHPQSIKNIDKACLFSFYQNSELLDNNRELILPLFELRADLLEYCTNLEVYSLIQKQGDITSLHIRRGDYVTNKHAAKFHGVLSLDYYNDAMNYVDNQLGEQLFVIFSDDIEWAQKAFSTRKNCYVVNNQGYDFSAIDMYLMSLCKNNIIANSTYSWWGAWLNKYEDKLVISPKQWFQGNNETALKKDSWITI</sequence>
<protein>
    <submittedName>
        <fullName evidence="3">Glycosyl transferase family 11</fullName>
    </submittedName>
</protein>
<keyword evidence="1" id="KW-0328">Glycosyltransferase</keyword>
<evidence type="ECO:0000313" key="4">
    <source>
        <dbReference type="Proteomes" id="UP000834503"/>
    </source>
</evidence>
<dbReference type="GO" id="GO:0016020">
    <property type="term" value="C:membrane"/>
    <property type="evidence" value="ECO:0007669"/>
    <property type="project" value="InterPro"/>
</dbReference>
<dbReference type="Proteomes" id="UP000834503">
    <property type="component" value="Unassembled WGS sequence"/>
</dbReference>
<accession>A0A9N8GVE1</accession>
<dbReference type="PANTHER" id="PTHR11927">
    <property type="entry name" value="GALACTOSIDE 2-L-FUCOSYLTRANSFERASE"/>
    <property type="match status" value="1"/>
</dbReference>
<dbReference type="PANTHER" id="PTHR11927:SF9">
    <property type="entry name" value="L-FUCOSYLTRANSFERASE"/>
    <property type="match status" value="1"/>
</dbReference>
<keyword evidence="2 3" id="KW-0808">Transferase</keyword>
<dbReference type="Pfam" id="PF01531">
    <property type="entry name" value="Glyco_transf_11"/>
    <property type="match status" value="1"/>
</dbReference>
<evidence type="ECO:0000256" key="1">
    <source>
        <dbReference type="ARBA" id="ARBA00022676"/>
    </source>
</evidence>
<evidence type="ECO:0000313" key="3">
    <source>
        <dbReference type="EMBL" id="CAB5605375.1"/>
    </source>
</evidence>
<dbReference type="AlphaFoldDB" id="A0A9N8GVE1"/>
<organism evidence="3 4">
    <name type="scientific">Citrobacter werkmanii</name>
    <dbReference type="NCBI Taxonomy" id="67827"/>
    <lineage>
        <taxon>Bacteria</taxon>
        <taxon>Pseudomonadati</taxon>
        <taxon>Pseudomonadota</taxon>
        <taxon>Gammaproteobacteria</taxon>
        <taxon>Enterobacterales</taxon>
        <taxon>Enterobacteriaceae</taxon>
        <taxon>Citrobacter</taxon>
        <taxon>Citrobacter freundii complex</taxon>
    </lineage>
</organism>
<evidence type="ECO:0000256" key="2">
    <source>
        <dbReference type="ARBA" id="ARBA00022679"/>
    </source>
</evidence>
<gene>
    <name evidence="3" type="ORF">GHA_05407</name>
</gene>
<comment type="caution">
    <text evidence="3">The sequence shown here is derived from an EMBL/GenBank/DDBJ whole genome shotgun (WGS) entry which is preliminary data.</text>
</comment>
<dbReference type="RefSeq" id="WP_069323512.1">
    <property type="nucleotide sequence ID" value="NZ_CAHPQT010000060.1"/>
</dbReference>
<dbReference type="GO" id="GO:0005975">
    <property type="term" value="P:carbohydrate metabolic process"/>
    <property type="evidence" value="ECO:0007669"/>
    <property type="project" value="InterPro"/>
</dbReference>
<dbReference type="GO" id="GO:0008107">
    <property type="term" value="F:galactoside 2-alpha-L-fucosyltransferase activity"/>
    <property type="evidence" value="ECO:0007669"/>
    <property type="project" value="InterPro"/>
</dbReference>
<proteinExistence type="predicted"/>
<dbReference type="InterPro" id="IPR002516">
    <property type="entry name" value="Glyco_trans_11"/>
</dbReference>
<dbReference type="EMBL" id="CAHPQX010000044">
    <property type="protein sequence ID" value="CAB5605375.1"/>
    <property type="molecule type" value="Genomic_DNA"/>
</dbReference>
<dbReference type="CDD" id="cd11301">
    <property type="entry name" value="Fut1_Fut2_like"/>
    <property type="match status" value="1"/>
</dbReference>
<reference evidence="3" key="1">
    <citation type="submission" date="2020-05" db="EMBL/GenBank/DDBJ databases">
        <authorList>
            <person name="Delgado-Blas J."/>
        </authorList>
    </citation>
    <scope>NUCLEOTIDE SEQUENCE</scope>
    <source>
        <strain evidence="3">BB1459</strain>
    </source>
</reference>
<name>A0A9N8GVE1_9ENTR</name>